<dbReference type="InParanoid" id="G3IDT5"/>
<sequence length="85" mass="9063">MGSDKEGVDCQISRISPGSQRSHTSHPHSVSFYMQIGVNSLDFSVSGKHPGISSAGSRISIQASSVSALIIPGRTCRNEVTWLFS</sequence>
<evidence type="ECO:0000313" key="3">
    <source>
        <dbReference type="Proteomes" id="UP000001075"/>
    </source>
</evidence>
<dbReference type="EMBL" id="JH002103">
    <property type="protein sequence ID" value="EGV93181.1"/>
    <property type="molecule type" value="Genomic_DNA"/>
</dbReference>
<reference evidence="3" key="1">
    <citation type="journal article" date="2011" name="Nat. Biotechnol.">
        <title>The genomic sequence of the Chinese hamster ovary (CHO)-K1 cell line.</title>
        <authorList>
            <person name="Xu X."/>
            <person name="Nagarajan H."/>
            <person name="Lewis N.E."/>
            <person name="Pan S."/>
            <person name="Cai Z."/>
            <person name="Liu X."/>
            <person name="Chen W."/>
            <person name="Xie M."/>
            <person name="Wang W."/>
            <person name="Hammond S."/>
            <person name="Andersen M.R."/>
            <person name="Neff N."/>
            <person name="Passarelli B."/>
            <person name="Koh W."/>
            <person name="Fan H.C."/>
            <person name="Wang J."/>
            <person name="Gui Y."/>
            <person name="Lee K.H."/>
            <person name="Betenbaugh M.J."/>
            <person name="Quake S.R."/>
            <person name="Famili I."/>
            <person name="Palsson B.O."/>
            <person name="Wang J."/>
        </authorList>
    </citation>
    <scope>NUCLEOTIDE SEQUENCE [LARGE SCALE GENOMIC DNA]</scope>
    <source>
        <strain evidence="3">CHO K1 cell line</strain>
    </source>
</reference>
<organism evidence="2 3">
    <name type="scientific">Cricetulus griseus</name>
    <name type="common">Chinese hamster</name>
    <name type="synonym">Cricetulus barabensis griseus</name>
    <dbReference type="NCBI Taxonomy" id="10029"/>
    <lineage>
        <taxon>Eukaryota</taxon>
        <taxon>Metazoa</taxon>
        <taxon>Chordata</taxon>
        <taxon>Craniata</taxon>
        <taxon>Vertebrata</taxon>
        <taxon>Euteleostomi</taxon>
        <taxon>Mammalia</taxon>
        <taxon>Eutheria</taxon>
        <taxon>Euarchontoglires</taxon>
        <taxon>Glires</taxon>
        <taxon>Rodentia</taxon>
        <taxon>Myomorpha</taxon>
        <taxon>Muroidea</taxon>
        <taxon>Cricetidae</taxon>
        <taxon>Cricetinae</taxon>
        <taxon>Cricetulus</taxon>
    </lineage>
</organism>
<feature type="compositionally biased region" description="Polar residues" evidence="1">
    <location>
        <begin position="13"/>
        <end position="22"/>
    </location>
</feature>
<proteinExistence type="predicted"/>
<protein>
    <submittedName>
        <fullName evidence="2">Uncharacterized protein</fullName>
    </submittedName>
</protein>
<name>G3IDT5_CRIGR</name>
<feature type="region of interest" description="Disordered" evidence="1">
    <location>
        <begin position="1"/>
        <end position="26"/>
    </location>
</feature>
<accession>G3IDT5</accession>
<dbReference type="AlphaFoldDB" id="G3IDT5"/>
<evidence type="ECO:0000313" key="2">
    <source>
        <dbReference type="EMBL" id="EGV93181.1"/>
    </source>
</evidence>
<dbReference type="Proteomes" id="UP000001075">
    <property type="component" value="Unassembled WGS sequence"/>
</dbReference>
<evidence type="ECO:0000256" key="1">
    <source>
        <dbReference type="SAM" id="MobiDB-lite"/>
    </source>
</evidence>
<gene>
    <name evidence="2" type="ORF">I79_021871</name>
</gene>